<sequence length="312" mass="35431">MSSEAEKWRNCPRDHLARSTELPWYHEKFESKLQPPFCRLLQEWSGIAPGDIVPHIYQVVGSLEFLEPQSLTDIQREKAWEVFPWPCIGQFAFIEQGLLHHPNYFRITQRLTINTPAHRFLDLGTCLGQDIRTLLHDGASPSTIYGADLIPAFRDVGYALFKDSDRLDPSHFIIGDIFSEADKLATTRGTWDIVHISNFLHLFSFADQEAASKNILKLLKRVPGSTIIGTQMGSLVAEHFKLKPPMCEPGEDKTVYRHNKETLKALFEKAANELGIKAVVWSDYDEANMRGPAGQFFAGDNARRISFVVDFI</sequence>
<reference evidence="1" key="1">
    <citation type="submission" date="2022-10" db="EMBL/GenBank/DDBJ databases">
        <title>Genome Sequence of Xylaria curta.</title>
        <authorList>
            <person name="Buettner E."/>
        </authorList>
    </citation>
    <scope>NUCLEOTIDE SEQUENCE</scope>
    <source>
        <strain evidence="1">Babe10</strain>
    </source>
</reference>
<keyword evidence="2" id="KW-1185">Reference proteome</keyword>
<evidence type="ECO:0000313" key="1">
    <source>
        <dbReference type="EMBL" id="KAJ2986314.1"/>
    </source>
</evidence>
<proteinExistence type="predicted"/>
<dbReference type="Proteomes" id="UP001143856">
    <property type="component" value="Unassembled WGS sequence"/>
</dbReference>
<accession>A0ACC1P5V8</accession>
<dbReference type="EMBL" id="JAPDGR010000964">
    <property type="protein sequence ID" value="KAJ2986314.1"/>
    <property type="molecule type" value="Genomic_DNA"/>
</dbReference>
<organism evidence="1 2">
    <name type="scientific">Xylaria curta</name>
    <dbReference type="NCBI Taxonomy" id="42375"/>
    <lineage>
        <taxon>Eukaryota</taxon>
        <taxon>Fungi</taxon>
        <taxon>Dikarya</taxon>
        <taxon>Ascomycota</taxon>
        <taxon>Pezizomycotina</taxon>
        <taxon>Sordariomycetes</taxon>
        <taxon>Xylariomycetidae</taxon>
        <taxon>Xylariales</taxon>
        <taxon>Xylariaceae</taxon>
        <taxon>Xylaria</taxon>
    </lineage>
</organism>
<protein>
    <submittedName>
        <fullName evidence="1">Uncharacterized protein</fullName>
    </submittedName>
</protein>
<name>A0ACC1P5V8_9PEZI</name>
<gene>
    <name evidence="1" type="ORF">NUW58_g5087</name>
</gene>
<evidence type="ECO:0000313" key="2">
    <source>
        <dbReference type="Proteomes" id="UP001143856"/>
    </source>
</evidence>
<comment type="caution">
    <text evidence="1">The sequence shown here is derived from an EMBL/GenBank/DDBJ whole genome shotgun (WGS) entry which is preliminary data.</text>
</comment>